<organism evidence="1">
    <name type="scientific">Dechloromonas aromatica (strain RCB)</name>
    <dbReference type="NCBI Taxonomy" id="159087"/>
    <lineage>
        <taxon>Bacteria</taxon>
        <taxon>Pseudomonadati</taxon>
        <taxon>Pseudomonadota</taxon>
        <taxon>Betaproteobacteria</taxon>
        <taxon>Rhodocyclales</taxon>
        <taxon>Azonexaceae</taxon>
        <taxon>Dechloromonas</taxon>
    </lineage>
</organism>
<dbReference type="KEGG" id="dar:Daro_1534"/>
<dbReference type="HOGENOM" id="CLU_2380068_0_0_4"/>
<proteinExistence type="predicted"/>
<evidence type="ECO:0000313" key="1">
    <source>
        <dbReference type="EMBL" id="AAZ46283.1"/>
    </source>
</evidence>
<protein>
    <submittedName>
        <fullName evidence="1">Uncharacterized protein</fullName>
    </submittedName>
</protein>
<sequence length="94" mass="10684">MESKMFVNQTESTSFIHSLKRAGISISNEQAVIERLAEAREWHYAFSTLVKQGQRIGIWFAATAKTSSNQLRRLFAQYHFSGNAEAAFEASLQR</sequence>
<dbReference type="AlphaFoldDB" id="Q47FU8"/>
<dbReference type="STRING" id="159087.Daro_1534"/>
<gene>
    <name evidence="1" type="ordered locus">Daro_1534</name>
</gene>
<accession>Q47FU8</accession>
<name>Q47FU8_DECAR</name>
<dbReference type="EMBL" id="CP000089">
    <property type="protein sequence ID" value="AAZ46283.1"/>
    <property type="molecule type" value="Genomic_DNA"/>
</dbReference>
<reference evidence="1" key="1">
    <citation type="submission" date="2005-08" db="EMBL/GenBank/DDBJ databases">
        <title>Complete sequence of Dechloromonas aromatica RCB.</title>
        <authorList>
            <person name="Salinero K.K."/>
            <person name="Copeland A."/>
            <person name="Lucas S."/>
            <person name="Lapidus A."/>
            <person name="Barry K."/>
            <person name="Detter J.C."/>
            <person name="Glavina T."/>
            <person name="Hammon N."/>
            <person name="Israni S."/>
            <person name="Pitluck S."/>
            <person name="Di Bartolo G."/>
            <person name="Trong S."/>
            <person name="Schmutz J."/>
            <person name="Larimer F."/>
            <person name="Land M."/>
            <person name="Ivanova N."/>
            <person name="Richardson P."/>
        </authorList>
    </citation>
    <scope>NUCLEOTIDE SEQUENCE</scope>
    <source>
        <strain evidence="1">RCB</strain>
    </source>
</reference>